<dbReference type="AlphaFoldDB" id="A0A6U9VWU8"/>
<accession>A0A6U9VWU8</accession>
<sequence length="584" mass="63568">MKTHSNKNMTMLNSSHRVTLQHDGNFTRAFQAMAILISLLSLVVAASSSSAARDSGTLDVAELIANLPVNFFYINGTWVEPMVSSSDSQSSSDNDDRFIDVVDPSTAEIATRVAIAGPKDVDAAVTAAKEAWLGWSYHTSLDERKRLVQKLIQIYRSKIEEMAQLISTEMGSPIEAARGSHVLGGLGNMRSALATIEDFEFERSLPNVHEEKGDYYTTILYESIGVVGMITPWNWPLNQITLKVIPALLVGCTCVLKPSEESPLSALLFAEMIHLAGFPPGVFNMINGDGPFTGDTLTKHSGLDMISFTGSTRAGRQVAANAALGPIKTSLELGGKGANIFFADVGDEWMEEVVANGVENVFYNSGQTCNAPSRMLVQQPYYDIAVKLATEIAQNNSHVDSAHLEGDSHIGPVVSRKQFEEIHKYIQIGIEEGARLVAGGLGRPKHLENSTGYYVRPTIFADCKTSMTIMQEEIFGPVLCITSFVTEDEAVELANDTPYGLTNYVHTRSLARRRRMGRRLRSGMVEMNDASGDLGSPFGGVKGSGYGREGGIFGLEEFCTVKALTGFDESDDDLDFDEELEAEL</sequence>
<dbReference type="InterPro" id="IPR016161">
    <property type="entry name" value="Ald_DH/histidinol_DH"/>
</dbReference>
<proteinExistence type="inferred from homology"/>
<dbReference type="EMBL" id="HBIX01002273">
    <property type="protein sequence ID" value="CAE0708965.1"/>
    <property type="molecule type" value="Transcribed_RNA"/>
</dbReference>
<dbReference type="FunFam" id="3.40.605.10:FF:000007">
    <property type="entry name" value="NAD/NADP-dependent betaine aldehyde dehydrogenase"/>
    <property type="match status" value="1"/>
</dbReference>
<evidence type="ECO:0000256" key="3">
    <source>
        <dbReference type="ARBA" id="ARBA00024226"/>
    </source>
</evidence>
<organism evidence="7">
    <name type="scientific">Pseudo-nitzschia australis</name>
    <dbReference type="NCBI Taxonomy" id="44445"/>
    <lineage>
        <taxon>Eukaryota</taxon>
        <taxon>Sar</taxon>
        <taxon>Stramenopiles</taxon>
        <taxon>Ochrophyta</taxon>
        <taxon>Bacillariophyta</taxon>
        <taxon>Bacillariophyceae</taxon>
        <taxon>Bacillariophycidae</taxon>
        <taxon>Bacillariales</taxon>
        <taxon>Bacillariaceae</taxon>
        <taxon>Pseudo-nitzschia</taxon>
    </lineage>
</organism>
<evidence type="ECO:0000259" key="5">
    <source>
        <dbReference type="Pfam" id="PF00171"/>
    </source>
</evidence>
<feature type="domain" description="Aldehyde dehydrogenase" evidence="5">
    <location>
        <begin position="95"/>
        <end position="563"/>
    </location>
</feature>
<evidence type="ECO:0000256" key="2">
    <source>
        <dbReference type="ARBA" id="ARBA00023002"/>
    </source>
</evidence>
<name>A0A6U9VWU8_9STRA</name>
<dbReference type="PROSITE" id="PS00070">
    <property type="entry name" value="ALDEHYDE_DEHYDR_CYS"/>
    <property type="match status" value="1"/>
</dbReference>
<dbReference type="InterPro" id="IPR016163">
    <property type="entry name" value="Ald_DH_C"/>
</dbReference>
<keyword evidence="2" id="KW-0560">Oxidoreductase</keyword>
<dbReference type="CDD" id="cd07138">
    <property type="entry name" value="ALDH_CddD_SSP0762"/>
    <property type="match status" value="1"/>
</dbReference>
<dbReference type="EC" id="1.2.1.3" evidence="3"/>
<dbReference type="Gene3D" id="3.40.309.10">
    <property type="entry name" value="Aldehyde Dehydrogenase, Chain A, domain 2"/>
    <property type="match status" value="1"/>
</dbReference>
<dbReference type="Gene3D" id="3.40.605.10">
    <property type="entry name" value="Aldehyde Dehydrogenase, Chain A, domain 1"/>
    <property type="match status" value="1"/>
</dbReference>
<dbReference type="InterPro" id="IPR016160">
    <property type="entry name" value="Ald_DH_CS_CYS"/>
</dbReference>
<dbReference type="PANTHER" id="PTHR42804:SF1">
    <property type="entry name" value="ALDEHYDE DEHYDROGENASE-RELATED"/>
    <property type="match status" value="1"/>
</dbReference>
<comment type="similarity">
    <text evidence="1">Belongs to the aldehyde dehydrogenase family.</text>
</comment>
<evidence type="ECO:0000256" key="1">
    <source>
        <dbReference type="ARBA" id="ARBA00009986"/>
    </source>
</evidence>
<dbReference type="SUPFAM" id="SSF53720">
    <property type="entry name" value="ALDH-like"/>
    <property type="match status" value="1"/>
</dbReference>
<dbReference type="GO" id="GO:0004029">
    <property type="term" value="F:aldehyde dehydrogenase (NAD+) activity"/>
    <property type="evidence" value="ECO:0007669"/>
    <property type="project" value="UniProtKB-EC"/>
</dbReference>
<evidence type="ECO:0000313" key="6">
    <source>
        <dbReference type="EMBL" id="CAE0708965.1"/>
    </source>
</evidence>
<protein>
    <recommendedName>
        <fullName evidence="3">aldehyde dehydrogenase (NAD(+))</fullName>
        <ecNumber evidence="3">1.2.1.3</ecNumber>
    </recommendedName>
</protein>
<dbReference type="InterPro" id="IPR015590">
    <property type="entry name" value="Aldehyde_DH_dom"/>
</dbReference>
<evidence type="ECO:0000313" key="7">
    <source>
        <dbReference type="EMBL" id="CAE0708966.1"/>
    </source>
</evidence>
<dbReference type="PANTHER" id="PTHR42804">
    <property type="entry name" value="ALDEHYDE DEHYDROGENASE"/>
    <property type="match status" value="1"/>
</dbReference>
<evidence type="ECO:0000256" key="4">
    <source>
        <dbReference type="ARBA" id="ARBA00049194"/>
    </source>
</evidence>
<gene>
    <name evidence="6" type="ORF">PAUS00366_LOCUS1685</name>
    <name evidence="7" type="ORF">PAUS00366_LOCUS1686</name>
</gene>
<dbReference type="Pfam" id="PF00171">
    <property type="entry name" value="Aldedh"/>
    <property type="match status" value="1"/>
</dbReference>
<reference evidence="7" key="1">
    <citation type="submission" date="2021-01" db="EMBL/GenBank/DDBJ databases">
        <authorList>
            <person name="Corre E."/>
            <person name="Pelletier E."/>
            <person name="Niang G."/>
            <person name="Scheremetjew M."/>
            <person name="Finn R."/>
            <person name="Kale V."/>
            <person name="Holt S."/>
            <person name="Cochrane G."/>
            <person name="Meng A."/>
            <person name="Brown T."/>
            <person name="Cohen L."/>
        </authorList>
    </citation>
    <scope>NUCLEOTIDE SEQUENCE</scope>
    <source>
        <strain evidence="7">10249 10 AB</strain>
    </source>
</reference>
<dbReference type="InterPro" id="IPR016162">
    <property type="entry name" value="Ald_DH_N"/>
</dbReference>
<comment type="catalytic activity">
    <reaction evidence="4">
        <text>an aldehyde + NAD(+) + H2O = a carboxylate + NADH + 2 H(+)</text>
        <dbReference type="Rhea" id="RHEA:16185"/>
        <dbReference type="ChEBI" id="CHEBI:15377"/>
        <dbReference type="ChEBI" id="CHEBI:15378"/>
        <dbReference type="ChEBI" id="CHEBI:17478"/>
        <dbReference type="ChEBI" id="CHEBI:29067"/>
        <dbReference type="ChEBI" id="CHEBI:57540"/>
        <dbReference type="ChEBI" id="CHEBI:57945"/>
        <dbReference type="EC" id="1.2.1.3"/>
    </reaction>
</comment>
<dbReference type="EMBL" id="HBIX01002274">
    <property type="protein sequence ID" value="CAE0708966.1"/>
    <property type="molecule type" value="Transcribed_RNA"/>
</dbReference>